<evidence type="ECO:0000256" key="1">
    <source>
        <dbReference type="SAM" id="Phobius"/>
    </source>
</evidence>
<comment type="caution">
    <text evidence="2">The sequence shown here is derived from an EMBL/GenBank/DDBJ whole genome shotgun (WGS) entry which is preliminary data.</text>
</comment>
<protein>
    <submittedName>
        <fullName evidence="2">Uncharacterized protein</fullName>
    </submittedName>
</protein>
<dbReference type="Proteomes" id="UP000183206">
    <property type="component" value="Unassembled WGS sequence"/>
</dbReference>
<keyword evidence="1" id="KW-1133">Transmembrane helix</keyword>
<dbReference type="STRING" id="1805282.AUJ44_03260"/>
<dbReference type="EMBL" id="MNVO01000048">
    <property type="protein sequence ID" value="OIO32098.1"/>
    <property type="molecule type" value="Genomic_DNA"/>
</dbReference>
<organism evidence="2 3">
    <name type="scientific">Candidatus Nomurabacteria bacterium CG1_02_47_685</name>
    <dbReference type="NCBI Taxonomy" id="1805282"/>
    <lineage>
        <taxon>Bacteria</taxon>
        <taxon>Candidatus Nomuraibacteriota</taxon>
    </lineage>
</organism>
<keyword evidence="1" id="KW-0812">Transmembrane</keyword>
<feature type="transmembrane region" description="Helical" evidence="1">
    <location>
        <begin position="7"/>
        <end position="28"/>
    </location>
</feature>
<name>A0A1J4V4K1_9BACT</name>
<proteinExistence type="predicted"/>
<reference evidence="2 3" key="1">
    <citation type="journal article" date="2016" name="Environ. Microbiol.">
        <title>Genomic resolution of a cold subsurface aquifer community provides metabolic insights for novel microbes adapted to high CO concentrations.</title>
        <authorList>
            <person name="Probst A.J."/>
            <person name="Castelle C.J."/>
            <person name="Singh A."/>
            <person name="Brown C.T."/>
            <person name="Anantharaman K."/>
            <person name="Sharon I."/>
            <person name="Hug L.A."/>
            <person name="Burstein D."/>
            <person name="Emerson J.B."/>
            <person name="Thomas B.C."/>
            <person name="Banfield J.F."/>
        </authorList>
    </citation>
    <scope>NUCLEOTIDE SEQUENCE [LARGE SCALE GENOMIC DNA]</scope>
    <source>
        <strain evidence="2">CG1_02_47_685</strain>
    </source>
</reference>
<evidence type="ECO:0000313" key="3">
    <source>
        <dbReference type="Proteomes" id="UP000183206"/>
    </source>
</evidence>
<gene>
    <name evidence="2" type="ORF">AUJ44_03260</name>
</gene>
<dbReference type="SUPFAM" id="SSF82171">
    <property type="entry name" value="DPP6 N-terminal domain-like"/>
    <property type="match status" value="1"/>
</dbReference>
<keyword evidence="1" id="KW-0472">Membrane</keyword>
<accession>A0A1J4V4K1</accession>
<evidence type="ECO:0000313" key="2">
    <source>
        <dbReference type="EMBL" id="OIO32098.1"/>
    </source>
</evidence>
<sequence length="437" mass="47773">MPRNAKLLILGGVVAIIAIIVAVLFLYAKNGGNVGPFAPFGMGTTTNSHLPPDENDDGNGGILPGNIVDLKDKRLIKIHAAPVSGFSILEKANVLGGKDIIARYIERGRGYIFETNMSDVVEQTVSSQEHRKIYEAEWGNNGMQAIARYLNDDTGTIRSFVIKLGDGDVSDGTTTPTLKEVDGEFLPENITNLAVSNEDTNKVFFLTNIADDYEGSHIPKSAVGTIHNITTGNESAVFTSPFTQWLSYWPQKNIIALTTKPSGGVPGYLYFLNPTTGKLTKEIGDVKGLTTLVGPNGRTTIYSESASGKFETKLYDTGEHTFENFPINTLPEKCAWSTADSNVIYCANPQEIPQGMYPDAWYQGVVSFSDDIWMFDLSTGETRKIIDFKQESGGEELDGIKLATDPDGVFLFFINKKDLSLWALRLKASSVIEKPKD</sequence>
<dbReference type="AlphaFoldDB" id="A0A1J4V4K1"/>